<gene>
    <name evidence="2" type="ORF">Poly51_48150</name>
</gene>
<keyword evidence="1" id="KW-0472">Membrane</keyword>
<evidence type="ECO:0000313" key="3">
    <source>
        <dbReference type="Proteomes" id="UP000318288"/>
    </source>
</evidence>
<keyword evidence="1" id="KW-1133">Transmembrane helix</keyword>
<feature type="transmembrane region" description="Helical" evidence="1">
    <location>
        <begin position="14"/>
        <end position="36"/>
    </location>
</feature>
<feature type="transmembrane region" description="Helical" evidence="1">
    <location>
        <begin position="48"/>
        <end position="67"/>
    </location>
</feature>
<dbReference type="AlphaFoldDB" id="A0A5C6EMN9"/>
<name>A0A5C6EMN9_9BACT</name>
<protein>
    <submittedName>
        <fullName evidence="2">Uncharacterized protein</fullName>
    </submittedName>
</protein>
<dbReference type="RefSeq" id="WP_186775746.1">
    <property type="nucleotide sequence ID" value="NZ_SJPW01000006.1"/>
</dbReference>
<accession>A0A5C6EMN9</accession>
<reference evidence="2 3" key="1">
    <citation type="submission" date="2019-02" db="EMBL/GenBank/DDBJ databases">
        <title>Deep-cultivation of Planctomycetes and their phenomic and genomic characterization uncovers novel biology.</title>
        <authorList>
            <person name="Wiegand S."/>
            <person name="Jogler M."/>
            <person name="Boedeker C."/>
            <person name="Pinto D."/>
            <person name="Vollmers J."/>
            <person name="Rivas-Marin E."/>
            <person name="Kohn T."/>
            <person name="Peeters S.H."/>
            <person name="Heuer A."/>
            <person name="Rast P."/>
            <person name="Oberbeckmann S."/>
            <person name="Bunk B."/>
            <person name="Jeske O."/>
            <person name="Meyerdierks A."/>
            <person name="Storesund J.E."/>
            <person name="Kallscheuer N."/>
            <person name="Luecker S."/>
            <person name="Lage O.M."/>
            <person name="Pohl T."/>
            <person name="Merkel B.J."/>
            <person name="Hornburger P."/>
            <person name="Mueller R.-W."/>
            <person name="Bruemmer F."/>
            <person name="Labrenz M."/>
            <person name="Spormann A.M."/>
            <person name="Op Den Camp H."/>
            <person name="Overmann J."/>
            <person name="Amann R."/>
            <person name="Jetten M.S.M."/>
            <person name="Mascher T."/>
            <person name="Medema M.H."/>
            <person name="Devos D.P."/>
            <person name="Kaster A.-K."/>
            <person name="Ovreas L."/>
            <person name="Rohde M."/>
            <person name="Galperin M.Y."/>
            <person name="Jogler C."/>
        </authorList>
    </citation>
    <scope>NUCLEOTIDE SEQUENCE [LARGE SCALE GENOMIC DNA]</scope>
    <source>
        <strain evidence="2 3">Poly51</strain>
    </source>
</reference>
<comment type="caution">
    <text evidence="2">The sequence shown here is derived from an EMBL/GenBank/DDBJ whole genome shotgun (WGS) entry which is preliminary data.</text>
</comment>
<sequence length="70" mass="7947">MDIRSKLDKVRSGYLRAGVLIGFISWLMWIPVFVAFGFDAVVLFPQSLIVSVAIGILGFIVSVWLYWRVL</sequence>
<evidence type="ECO:0000313" key="2">
    <source>
        <dbReference type="EMBL" id="TWU48911.1"/>
    </source>
</evidence>
<dbReference type="Proteomes" id="UP000318288">
    <property type="component" value="Unassembled WGS sequence"/>
</dbReference>
<organism evidence="2 3">
    <name type="scientific">Rubripirellula tenax</name>
    <dbReference type="NCBI Taxonomy" id="2528015"/>
    <lineage>
        <taxon>Bacteria</taxon>
        <taxon>Pseudomonadati</taxon>
        <taxon>Planctomycetota</taxon>
        <taxon>Planctomycetia</taxon>
        <taxon>Pirellulales</taxon>
        <taxon>Pirellulaceae</taxon>
        <taxon>Rubripirellula</taxon>
    </lineage>
</organism>
<proteinExistence type="predicted"/>
<evidence type="ECO:0000256" key="1">
    <source>
        <dbReference type="SAM" id="Phobius"/>
    </source>
</evidence>
<dbReference type="EMBL" id="SJPW01000006">
    <property type="protein sequence ID" value="TWU48911.1"/>
    <property type="molecule type" value="Genomic_DNA"/>
</dbReference>
<keyword evidence="3" id="KW-1185">Reference proteome</keyword>
<keyword evidence="1" id="KW-0812">Transmembrane</keyword>